<comment type="caution">
    <text evidence="3">The sequence shown here is derived from an EMBL/GenBank/DDBJ whole genome shotgun (WGS) entry which is preliminary data.</text>
</comment>
<dbReference type="InterPro" id="IPR006058">
    <property type="entry name" value="2Fe2S_fd_BS"/>
</dbReference>
<feature type="domain" description="FAD-binding FR-type" evidence="2">
    <location>
        <begin position="1"/>
        <end position="103"/>
    </location>
</feature>
<dbReference type="InterPro" id="IPR017927">
    <property type="entry name" value="FAD-bd_FR_type"/>
</dbReference>
<accession>A0ABW4EI38</accession>
<keyword evidence="4" id="KW-1185">Reference proteome</keyword>
<dbReference type="PROSITE" id="PS51085">
    <property type="entry name" value="2FE2S_FER_2"/>
    <property type="match status" value="1"/>
</dbReference>
<proteinExistence type="predicted"/>
<dbReference type="PROSITE" id="PS51384">
    <property type="entry name" value="FAD_FR"/>
    <property type="match status" value="1"/>
</dbReference>
<dbReference type="Pfam" id="PF00111">
    <property type="entry name" value="Fer2"/>
    <property type="match status" value="1"/>
</dbReference>
<gene>
    <name evidence="3" type="ORF">ACFTOW_09635</name>
</gene>
<dbReference type="Gene3D" id="2.40.30.10">
    <property type="entry name" value="Translation factors"/>
    <property type="match status" value="1"/>
</dbReference>
<evidence type="ECO:0000259" key="1">
    <source>
        <dbReference type="PROSITE" id="PS51085"/>
    </source>
</evidence>
<dbReference type="InterPro" id="IPR039261">
    <property type="entry name" value="FNR_nucleotide-bd"/>
</dbReference>
<reference evidence="4" key="1">
    <citation type="journal article" date="2019" name="Int. J. Syst. Evol. Microbiol.">
        <title>The Global Catalogue of Microorganisms (GCM) 10K type strain sequencing project: providing services to taxonomists for standard genome sequencing and annotation.</title>
        <authorList>
            <consortium name="The Broad Institute Genomics Platform"/>
            <consortium name="The Broad Institute Genome Sequencing Center for Infectious Disease"/>
            <person name="Wu L."/>
            <person name="Ma J."/>
        </authorList>
    </citation>
    <scope>NUCLEOTIDE SEQUENCE [LARGE SCALE GENOMIC DNA]</scope>
    <source>
        <strain evidence="4">CGMCC 1.12477</strain>
    </source>
</reference>
<dbReference type="InterPro" id="IPR017938">
    <property type="entry name" value="Riboflavin_synthase-like_b-brl"/>
</dbReference>
<dbReference type="Gene3D" id="3.10.20.30">
    <property type="match status" value="1"/>
</dbReference>
<dbReference type="InterPro" id="IPR001041">
    <property type="entry name" value="2Fe-2S_ferredoxin-type"/>
</dbReference>
<dbReference type="InterPro" id="IPR001433">
    <property type="entry name" value="OxRdtase_FAD/NAD-bd"/>
</dbReference>
<dbReference type="InterPro" id="IPR012675">
    <property type="entry name" value="Beta-grasp_dom_sf"/>
</dbReference>
<dbReference type="CDD" id="cd00207">
    <property type="entry name" value="fer2"/>
    <property type="match status" value="1"/>
</dbReference>
<dbReference type="Pfam" id="PF00175">
    <property type="entry name" value="NAD_binding_1"/>
    <property type="match status" value="1"/>
</dbReference>
<dbReference type="InterPro" id="IPR036010">
    <property type="entry name" value="2Fe-2S_ferredoxin-like_sf"/>
</dbReference>
<dbReference type="SUPFAM" id="SSF52343">
    <property type="entry name" value="Ferredoxin reductase-like, C-terminal NADP-linked domain"/>
    <property type="match status" value="1"/>
</dbReference>
<dbReference type="PANTHER" id="PTHR47354">
    <property type="entry name" value="NADH OXIDOREDUCTASE HCR"/>
    <property type="match status" value="1"/>
</dbReference>
<name>A0ABW4EI38_9RHOB</name>
<evidence type="ECO:0000259" key="2">
    <source>
        <dbReference type="PROSITE" id="PS51384"/>
    </source>
</evidence>
<dbReference type="PROSITE" id="PS00197">
    <property type="entry name" value="2FE2S_FER_1"/>
    <property type="match status" value="1"/>
</dbReference>
<dbReference type="SUPFAM" id="SSF54292">
    <property type="entry name" value="2Fe-2S ferredoxin-like"/>
    <property type="match status" value="1"/>
</dbReference>
<dbReference type="PRINTS" id="PR00409">
    <property type="entry name" value="PHDIOXRDTASE"/>
</dbReference>
<evidence type="ECO:0000313" key="3">
    <source>
        <dbReference type="EMBL" id="MFD1509663.1"/>
    </source>
</evidence>
<dbReference type="CDD" id="cd06185">
    <property type="entry name" value="PDR_like"/>
    <property type="match status" value="1"/>
</dbReference>
<dbReference type="InterPro" id="IPR050415">
    <property type="entry name" value="MRET"/>
</dbReference>
<evidence type="ECO:0000313" key="4">
    <source>
        <dbReference type="Proteomes" id="UP001597186"/>
    </source>
</evidence>
<dbReference type="PANTHER" id="PTHR47354:SF2">
    <property type="entry name" value="BLR2392 PROTEIN"/>
    <property type="match status" value="1"/>
</dbReference>
<dbReference type="Gene3D" id="3.40.50.80">
    <property type="entry name" value="Nucleotide-binding domain of ferredoxin-NADP reductase (FNR) module"/>
    <property type="match status" value="1"/>
</dbReference>
<dbReference type="SUPFAM" id="SSF63380">
    <property type="entry name" value="Riboflavin synthase domain-like"/>
    <property type="match status" value="1"/>
</dbReference>
<sequence>MTQSKLRIARIRPLTDRISEFTLTAPDSADLPVWDAGAHIRVEVPGGDRAYSLIAWDDTRSGAAYTIAVQREEDGTGGSRHMHALTEGDEIAVTPPKCDFPVTPDAPAVLLAGGIGITPMISMAHALRAAGTPVTLHYAGRSRGMMAFADDLADSLGDALHIHCDDDSSALDLDAVIGALGAGHLYICGPRGMIDAARAKAATAGIPADRVHVELFDNAAQAAGDTAFEVEIASSGKVITVPPDQSIIQALEAAGHDLIYDCQRGDCGICQTDVISGTPDHRDVVLSDAERSEGKVMQICVSRARSARLVLDL</sequence>
<feature type="domain" description="2Fe-2S ferredoxin-type" evidence="1">
    <location>
        <begin position="228"/>
        <end position="313"/>
    </location>
</feature>
<dbReference type="Proteomes" id="UP001597186">
    <property type="component" value="Unassembled WGS sequence"/>
</dbReference>
<dbReference type="RefSeq" id="WP_379915052.1">
    <property type="nucleotide sequence ID" value="NZ_JBHUDD010000053.1"/>
</dbReference>
<dbReference type="EMBL" id="JBHUDD010000053">
    <property type="protein sequence ID" value="MFD1509663.1"/>
    <property type="molecule type" value="Genomic_DNA"/>
</dbReference>
<protein>
    <submittedName>
        <fullName evidence="3">PDR/VanB family oxidoreductase</fullName>
    </submittedName>
</protein>
<organism evidence="3 4">
    <name type="scientific">Lacimonas salitolerans</name>
    <dbReference type="NCBI Taxonomy" id="1323750"/>
    <lineage>
        <taxon>Bacteria</taxon>
        <taxon>Pseudomonadati</taxon>
        <taxon>Pseudomonadota</taxon>
        <taxon>Alphaproteobacteria</taxon>
        <taxon>Rhodobacterales</taxon>
        <taxon>Paracoccaceae</taxon>
        <taxon>Lacimonas</taxon>
    </lineage>
</organism>